<dbReference type="PANTHER" id="PTHR12654:SF3">
    <property type="entry name" value="NON-LYSOSOMAL GLUCOSYLCERAMIDASE"/>
    <property type="match status" value="1"/>
</dbReference>
<proteinExistence type="predicted"/>
<accession>A0A4Y7IN97</accession>
<dbReference type="GO" id="GO:0008422">
    <property type="term" value="F:beta-glucosidase activity"/>
    <property type="evidence" value="ECO:0007669"/>
    <property type="project" value="TreeGrafter"/>
</dbReference>
<evidence type="ECO:0000313" key="1">
    <source>
        <dbReference type="EMBL" id="RZC50364.1"/>
    </source>
</evidence>
<dbReference type="EMBL" id="CM010716">
    <property type="protein sequence ID" value="RZC50364.1"/>
    <property type="molecule type" value="Genomic_DNA"/>
</dbReference>
<sequence length="99" mass="10788">MNGVYEAEADHSSGFHVDEVKVDPAQPASTTWQRKLDSEGNVLTSFALTIDEIIQKGPAMFRFIHYAKQESAKGRSAIMDFGHKRLVTSCHGVPLGGIG</sequence>
<dbReference type="InterPro" id="IPR052566">
    <property type="entry name" value="Non-lysos_glucosylceramidase"/>
</dbReference>
<dbReference type="STRING" id="3469.A0A4Y7IN97"/>
<gene>
    <name evidence="1" type="ORF">C5167_018790</name>
</gene>
<organism evidence="1 2">
    <name type="scientific">Papaver somniferum</name>
    <name type="common">Opium poppy</name>
    <dbReference type="NCBI Taxonomy" id="3469"/>
    <lineage>
        <taxon>Eukaryota</taxon>
        <taxon>Viridiplantae</taxon>
        <taxon>Streptophyta</taxon>
        <taxon>Embryophyta</taxon>
        <taxon>Tracheophyta</taxon>
        <taxon>Spermatophyta</taxon>
        <taxon>Magnoliopsida</taxon>
        <taxon>Ranunculales</taxon>
        <taxon>Papaveraceae</taxon>
        <taxon>Papaveroideae</taxon>
        <taxon>Papaver</taxon>
    </lineage>
</organism>
<keyword evidence="2" id="KW-1185">Reference proteome</keyword>
<dbReference type="PANTHER" id="PTHR12654">
    <property type="entry name" value="BILE ACID BETA-GLUCOSIDASE-RELATED"/>
    <property type="match status" value="1"/>
</dbReference>
<dbReference type="AlphaFoldDB" id="A0A4Y7IN97"/>
<dbReference type="Proteomes" id="UP000316621">
    <property type="component" value="Chromosome 2"/>
</dbReference>
<dbReference type="Gramene" id="RZC50364">
    <property type="protein sequence ID" value="RZC50364"/>
    <property type="gene ID" value="C5167_018790"/>
</dbReference>
<protein>
    <submittedName>
        <fullName evidence="1">Uncharacterized protein</fullName>
    </submittedName>
</protein>
<reference evidence="1 2" key="1">
    <citation type="journal article" date="2018" name="Science">
        <title>The opium poppy genome and morphinan production.</title>
        <authorList>
            <person name="Guo L."/>
            <person name="Winzer T."/>
            <person name="Yang X."/>
            <person name="Li Y."/>
            <person name="Ning Z."/>
            <person name="He Z."/>
            <person name="Teodor R."/>
            <person name="Lu Y."/>
            <person name="Bowser T.A."/>
            <person name="Graham I.A."/>
            <person name="Ye K."/>
        </authorList>
    </citation>
    <scope>NUCLEOTIDE SEQUENCE [LARGE SCALE GENOMIC DNA]</scope>
    <source>
        <strain evidence="2">cv. HN1</strain>
        <tissue evidence="1">Leaves</tissue>
    </source>
</reference>
<name>A0A4Y7IN97_PAPSO</name>
<evidence type="ECO:0000313" key="2">
    <source>
        <dbReference type="Proteomes" id="UP000316621"/>
    </source>
</evidence>